<dbReference type="Gene3D" id="2.120.10.30">
    <property type="entry name" value="TolB, C-terminal domain"/>
    <property type="match status" value="4"/>
</dbReference>
<reference evidence="1 2" key="1">
    <citation type="submission" date="2019-07" db="EMBL/GenBank/DDBJ databases">
        <title>Caenimonas sedimenti sp. nov., isolated from activated sludge.</title>
        <authorList>
            <person name="Xu J."/>
        </authorList>
    </citation>
    <scope>NUCLEOTIDE SEQUENCE [LARGE SCALE GENOMIC DNA]</scope>
    <source>
        <strain evidence="1 2">HX-9-20</strain>
    </source>
</reference>
<dbReference type="OrthoDB" id="9774579at2"/>
<organism evidence="1 2">
    <name type="scientific">Caenimonas sedimenti</name>
    <dbReference type="NCBI Taxonomy" id="2596921"/>
    <lineage>
        <taxon>Bacteria</taxon>
        <taxon>Pseudomonadati</taxon>
        <taxon>Pseudomonadota</taxon>
        <taxon>Betaproteobacteria</taxon>
        <taxon>Burkholderiales</taxon>
        <taxon>Comamonadaceae</taxon>
        <taxon>Caenimonas</taxon>
    </lineage>
</organism>
<evidence type="ECO:0008006" key="3">
    <source>
        <dbReference type="Google" id="ProtNLM"/>
    </source>
</evidence>
<dbReference type="PANTHER" id="PTHR13833">
    <property type="match status" value="1"/>
</dbReference>
<evidence type="ECO:0000313" key="1">
    <source>
        <dbReference type="EMBL" id="TWO65001.1"/>
    </source>
</evidence>
<proteinExistence type="predicted"/>
<sequence length="590" mass="60479">MVGKVTAAGDVRYLAQFPYISMSGMAVDAQGTLYAAAGGMGAIYRLVERTGEASVFELVAGLPQPFPNGGFVDGDGATARMKLPGRLVYDGQDFYFIDAGNLAVRKMAPDGRVTSVAGGPTNTASVDGTGAAAGFSALHGLVRLAGGDFLVLDGDRWRRMTPQGQVTTLPGTVPEYARRATVAAGADAVYALREASVVRLGLDGSVRTVAGVWDAAGYDENPGTGARFNTLTGLAVLANGDLVLADTGNAVIRRITAGEGAHVAVIGRAPRNGRADGTGAAARFDQLNGSMALDAAGNLYLLDVQRENVRKVTPQGIVSTLFSGFPSQGGLAIDAAGNLYGVRNRAIVRVAPDGSQSIFAGQPGVLGFADGPALEATFARPQGLAFDLQGNLFVGDAPDITSTGWFAHTSSYKYGNTIRKITPAGVVSTFSGARGREFIFGAGTPGDLSADYHAPSVLAVDATGRVHVLDTRLGNVRRIGPEGGAPTLLAPVAGAGTTGALTAMAVRPNGEVFFTLTNSDGVTGFSRVTLFKLDAAGGAPRLVAGQAQAFRHGVRLGALPGALNFVQGLMASGDVIYALSENSVLTLREG</sequence>
<name>A0A562ZEZ2_9BURK</name>
<keyword evidence="2" id="KW-1185">Reference proteome</keyword>
<evidence type="ECO:0000313" key="2">
    <source>
        <dbReference type="Proteomes" id="UP000318199"/>
    </source>
</evidence>
<gene>
    <name evidence="1" type="ORF">FN976_27530</name>
</gene>
<dbReference type="InterPro" id="IPR011042">
    <property type="entry name" value="6-blade_b-propeller_TolB-like"/>
</dbReference>
<dbReference type="Proteomes" id="UP000318199">
    <property type="component" value="Unassembled WGS sequence"/>
</dbReference>
<dbReference type="PANTHER" id="PTHR13833:SF71">
    <property type="entry name" value="NHL DOMAIN-CONTAINING PROTEIN"/>
    <property type="match status" value="1"/>
</dbReference>
<dbReference type="AlphaFoldDB" id="A0A562ZEZ2"/>
<dbReference type="EMBL" id="VOBQ01000029">
    <property type="protein sequence ID" value="TWO65001.1"/>
    <property type="molecule type" value="Genomic_DNA"/>
</dbReference>
<protein>
    <recommendedName>
        <fullName evidence="3">Gluconolaconase</fullName>
    </recommendedName>
</protein>
<comment type="caution">
    <text evidence="1">The sequence shown here is derived from an EMBL/GenBank/DDBJ whole genome shotgun (WGS) entry which is preliminary data.</text>
</comment>
<accession>A0A562ZEZ2</accession>
<dbReference type="SUPFAM" id="SSF63829">
    <property type="entry name" value="Calcium-dependent phosphotriesterase"/>
    <property type="match status" value="2"/>
</dbReference>